<gene>
    <name evidence="10" type="primary">p40</name>
</gene>
<evidence type="ECO:0000256" key="5">
    <source>
        <dbReference type="ARBA" id="ARBA00023136"/>
    </source>
</evidence>
<dbReference type="InterPro" id="IPR007880">
    <property type="entry name" value="Spiralin"/>
</dbReference>
<name>Q8KMK4_MYCAA</name>
<keyword evidence="4" id="KW-0677">Repeat</keyword>
<keyword evidence="3 9" id="KW-0732">Signal</keyword>
<feature type="signal peptide" evidence="9">
    <location>
        <begin position="1"/>
        <end position="24"/>
    </location>
</feature>
<dbReference type="AlphaFoldDB" id="Q8KMK4"/>
<comment type="subcellular location">
    <subcellularLocation>
        <location evidence="1">Cell membrane</location>
        <topology evidence="1">Lipid-anchor</topology>
    </subcellularLocation>
</comment>
<evidence type="ECO:0000256" key="2">
    <source>
        <dbReference type="ARBA" id="ARBA00022475"/>
    </source>
</evidence>
<dbReference type="EMBL" id="AJ344234">
    <property type="protein sequence ID" value="CAC87111.1"/>
    <property type="molecule type" value="Genomic_DNA"/>
</dbReference>
<evidence type="ECO:0000256" key="1">
    <source>
        <dbReference type="ARBA" id="ARBA00004193"/>
    </source>
</evidence>
<dbReference type="NCBIfam" id="NF033817">
    <property type="entry name" value="Mplas_variab_LP"/>
    <property type="match status" value="1"/>
</dbReference>
<keyword evidence="5" id="KW-0472">Membrane</keyword>
<feature type="coiled-coil region" evidence="8">
    <location>
        <begin position="267"/>
        <end position="301"/>
    </location>
</feature>
<dbReference type="GO" id="GO:0005886">
    <property type="term" value="C:plasma membrane"/>
    <property type="evidence" value="ECO:0007669"/>
    <property type="project" value="UniProtKB-SubCell"/>
</dbReference>
<evidence type="ECO:0000313" key="10">
    <source>
        <dbReference type="EMBL" id="CAC87111.1"/>
    </source>
</evidence>
<keyword evidence="8" id="KW-0175">Coiled coil</keyword>
<proteinExistence type="predicted"/>
<keyword evidence="7" id="KW-0449">Lipoprotein</keyword>
<evidence type="ECO:0000256" key="6">
    <source>
        <dbReference type="ARBA" id="ARBA00023139"/>
    </source>
</evidence>
<accession>Q8KMK4</accession>
<evidence type="ECO:0000256" key="3">
    <source>
        <dbReference type="ARBA" id="ARBA00022729"/>
    </source>
</evidence>
<feature type="chain" id="PRO_5004309272" evidence="9">
    <location>
        <begin position="25"/>
        <end position="359"/>
    </location>
</feature>
<sequence>MKTNRKILFGLLTVSSFTAVPLLAARCDDKNENSQKNPQDNGDKVEKQALGEVVKNTNLGEIVLPKDKEIPEASSILESLVKTNATVDTSELEVSNILKNGATVSAKKESKKYSGSINVTFTVKKSDDVVAKKDLSKVNKDNFKFLTNFVFGSDLLEALKTDLELPNLKLDDFQFTVDKLATADKEGKLVIEAKPTSKLITGTVILDIPRLVVKPTEENHNIADAKKLLDETLKNLSILESKMDSNVKNIEKWEANTSDGGVFTEEAKKIKETSSQVKAKIKEAKTKVETIIKDKTKLSDEEIKSANKIINDFIAYYFTEVKSKDTGKIIYDGENTMRDIKKIAKLKNGNQENNSLIEF</sequence>
<dbReference type="Pfam" id="PF05215">
    <property type="entry name" value="Spiralin"/>
    <property type="match status" value="1"/>
</dbReference>
<protein>
    <submittedName>
        <fullName evidence="10">p40 protein</fullName>
    </submittedName>
</protein>
<evidence type="ECO:0000256" key="7">
    <source>
        <dbReference type="ARBA" id="ARBA00023288"/>
    </source>
</evidence>
<keyword evidence="2" id="KW-1003">Cell membrane</keyword>
<dbReference type="InterPro" id="IPR049890">
    <property type="entry name" value="VlpA-F-like_signal"/>
</dbReference>
<evidence type="ECO:0000256" key="9">
    <source>
        <dbReference type="SAM" id="SignalP"/>
    </source>
</evidence>
<reference evidence="10" key="1">
    <citation type="journal article" date="2002" name="Infect. Immun.">
        <title>Characterization of P40, a cytadhesin of Mycoplasma agalactiae.</title>
        <authorList>
            <person name="Fleury B."/>
            <person name="Bergonier D."/>
            <person name="Berthelot X."/>
            <person name="Peterhans E."/>
            <person name="Frey J."/>
            <person name="Vilei E.M."/>
        </authorList>
    </citation>
    <scope>NUCLEOTIDE SEQUENCE</scope>
    <source>
        <strain evidence="10">8064</strain>
    </source>
</reference>
<evidence type="ECO:0000256" key="4">
    <source>
        <dbReference type="ARBA" id="ARBA00022737"/>
    </source>
</evidence>
<evidence type="ECO:0000256" key="8">
    <source>
        <dbReference type="SAM" id="Coils"/>
    </source>
</evidence>
<keyword evidence="6" id="KW-0564">Palmitate</keyword>
<organism evidence="10">
    <name type="scientific">Mycoplasmopsis agalactiae</name>
    <name type="common">Mycoplasma agalactiae</name>
    <dbReference type="NCBI Taxonomy" id="2110"/>
    <lineage>
        <taxon>Bacteria</taxon>
        <taxon>Bacillati</taxon>
        <taxon>Mycoplasmatota</taxon>
        <taxon>Mycoplasmoidales</taxon>
        <taxon>Metamycoplasmataceae</taxon>
        <taxon>Mycoplasmopsis</taxon>
    </lineage>
</organism>